<organism evidence="1 2">
    <name type="scientific">Panagrolaimus sp. PS1159</name>
    <dbReference type="NCBI Taxonomy" id="55785"/>
    <lineage>
        <taxon>Eukaryota</taxon>
        <taxon>Metazoa</taxon>
        <taxon>Ecdysozoa</taxon>
        <taxon>Nematoda</taxon>
        <taxon>Chromadorea</taxon>
        <taxon>Rhabditida</taxon>
        <taxon>Tylenchina</taxon>
        <taxon>Panagrolaimomorpha</taxon>
        <taxon>Panagrolaimoidea</taxon>
        <taxon>Panagrolaimidae</taxon>
        <taxon>Panagrolaimus</taxon>
    </lineage>
</organism>
<evidence type="ECO:0000313" key="2">
    <source>
        <dbReference type="WBParaSite" id="PS1159_v2.g4694.t1"/>
    </source>
</evidence>
<evidence type="ECO:0000313" key="1">
    <source>
        <dbReference type="Proteomes" id="UP000887580"/>
    </source>
</evidence>
<dbReference type="Proteomes" id="UP000887580">
    <property type="component" value="Unplaced"/>
</dbReference>
<sequence>MKYLLFLSIVTVCFYSAVSSQMIPQCLCTQVAPCKKEYEESVIPCADQCQKYASAVGADYTKLRQCLVQQQPQIQATMKCVEDKYANSCAKSPGNMVKKRYPETLKIAAMSEINSMLSKLGIANEVKGLLSTGKKLFSCMRKCLDNKAGNCAKKLGCGLDLPSDSTMVQNAKTCAVQSGFDTPGVQQICQCASSAGVRGISGVCPKLQIV</sequence>
<proteinExistence type="predicted"/>
<dbReference type="WBParaSite" id="PS1159_v2.g4694.t1">
    <property type="protein sequence ID" value="PS1159_v2.g4694.t1"/>
    <property type="gene ID" value="PS1159_v2.g4694"/>
</dbReference>
<reference evidence="2" key="1">
    <citation type="submission" date="2022-11" db="UniProtKB">
        <authorList>
            <consortium name="WormBaseParasite"/>
        </authorList>
    </citation>
    <scope>IDENTIFICATION</scope>
</reference>
<name>A0AC35GG34_9BILA</name>
<accession>A0AC35GG34</accession>
<protein>
    <submittedName>
        <fullName evidence="2">Uncharacterized protein</fullName>
    </submittedName>
</protein>